<evidence type="ECO:0000313" key="3">
    <source>
        <dbReference type="Proteomes" id="UP000546126"/>
    </source>
</evidence>
<gene>
    <name evidence="2" type="ORF">HT134_26835</name>
</gene>
<feature type="chain" id="PRO_5039556521" description="F5/8 type C domain-containing protein" evidence="1">
    <location>
        <begin position="20"/>
        <end position="160"/>
    </location>
</feature>
<reference evidence="2 3" key="1">
    <citation type="submission" date="2020-06" db="EMBL/GenBank/DDBJ databases">
        <authorList>
            <person name="Chanama M."/>
        </authorList>
    </citation>
    <scope>NUCLEOTIDE SEQUENCE [LARGE SCALE GENOMIC DNA]</scope>
    <source>
        <strain evidence="2 3">TBRC6557</strain>
    </source>
</reference>
<comment type="caution">
    <text evidence="2">The sequence shown here is derived from an EMBL/GenBank/DDBJ whole genome shotgun (WGS) entry which is preliminary data.</text>
</comment>
<evidence type="ECO:0008006" key="4">
    <source>
        <dbReference type="Google" id="ProtNLM"/>
    </source>
</evidence>
<dbReference type="Proteomes" id="UP000546126">
    <property type="component" value="Unassembled WGS sequence"/>
</dbReference>
<protein>
    <recommendedName>
        <fullName evidence="4">F5/8 type C domain-containing protein</fullName>
    </recommendedName>
</protein>
<dbReference type="AlphaFoldDB" id="A0A7Y6ITT5"/>
<name>A0A7Y6ITT5_9ACTN</name>
<accession>A0A7Y6ITT5</accession>
<organism evidence="2 3">
    <name type="scientific">Nonomuraea rhodomycinica</name>
    <dbReference type="NCBI Taxonomy" id="1712872"/>
    <lineage>
        <taxon>Bacteria</taxon>
        <taxon>Bacillati</taxon>
        <taxon>Actinomycetota</taxon>
        <taxon>Actinomycetes</taxon>
        <taxon>Streptosporangiales</taxon>
        <taxon>Streptosporangiaceae</taxon>
        <taxon>Nonomuraea</taxon>
    </lineage>
</organism>
<keyword evidence="1" id="KW-0732">Signal</keyword>
<evidence type="ECO:0000313" key="2">
    <source>
        <dbReference type="EMBL" id="NUW43718.1"/>
    </source>
</evidence>
<dbReference type="RefSeq" id="WP_175603235.1">
    <property type="nucleotide sequence ID" value="NZ_JABWGO010000007.1"/>
</dbReference>
<evidence type="ECO:0000256" key="1">
    <source>
        <dbReference type="SAM" id="SignalP"/>
    </source>
</evidence>
<feature type="signal peptide" evidence="1">
    <location>
        <begin position="1"/>
        <end position="19"/>
    </location>
</feature>
<dbReference type="EMBL" id="JABWGO010000007">
    <property type="protein sequence ID" value="NUW43718.1"/>
    <property type="molecule type" value="Genomic_DNA"/>
</dbReference>
<proteinExistence type="predicted"/>
<sequence>MIKQIATGVLAAAATTALALSLSGAASATTASAAHRDSDSWGPVFSRNHLAKADGWINVDWDEDQESNTVDVRGRLFDLDDRDYDEGGKCAYVKFESSDFDHDWSPVYSKKYCGFPGFKRFSFHTEDSTGVRVKVCQIGEHGSYQTKCSRWEYIYTAEDE</sequence>
<keyword evidence="3" id="KW-1185">Reference proteome</keyword>